<dbReference type="Pfam" id="PF00501">
    <property type="entry name" value="AMP-binding"/>
    <property type="match status" value="1"/>
</dbReference>
<feature type="domain" description="AMP-dependent synthetase/ligase" evidence="1">
    <location>
        <begin position="44"/>
        <end position="414"/>
    </location>
</feature>
<proteinExistence type="predicted"/>
<organism evidence="3 4">
    <name type="scientific">Marasmius tenuissimus</name>
    <dbReference type="NCBI Taxonomy" id="585030"/>
    <lineage>
        <taxon>Eukaryota</taxon>
        <taxon>Fungi</taxon>
        <taxon>Dikarya</taxon>
        <taxon>Basidiomycota</taxon>
        <taxon>Agaricomycotina</taxon>
        <taxon>Agaricomycetes</taxon>
        <taxon>Agaricomycetidae</taxon>
        <taxon>Agaricales</taxon>
        <taxon>Marasmiineae</taxon>
        <taxon>Marasmiaceae</taxon>
        <taxon>Marasmius</taxon>
    </lineage>
</organism>
<dbReference type="SUPFAM" id="SSF56801">
    <property type="entry name" value="Acetyl-CoA synthetase-like"/>
    <property type="match status" value="1"/>
</dbReference>
<feature type="domain" description="AMP-binding enzyme C-terminal" evidence="2">
    <location>
        <begin position="463"/>
        <end position="564"/>
    </location>
</feature>
<dbReference type="Proteomes" id="UP001437256">
    <property type="component" value="Unassembled WGS sequence"/>
</dbReference>
<gene>
    <name evidence="3" type="ORF">AAF712_000663</name>
</gene>
<dbReference type="InterPro" id="IPR025110">
    <property type="entry name" value="AMP-bd_C"/>
</dbReference>
<protein>
    <recommendedName>
        <fullName evidence="5">Acetyl-CoA synthetase-like protein</fullName>
    </recommendedName>
</protein>
<reference evidence="3 4" key="1">
    <citation type="submission" date="2024-05" db="EMBL/GenBank/DDBJ databases">
        <title>A draft genome resource for the thread blight pathogen Marasmius tenuissimus strain MS-2.</title>
        <authorList>
            <person name="Yulfo-Soto G.E."/>
            <person name="Baruah I.K."/>
            <person name="Amoako-Attah I."/>
            <person name="Bukari Y."/>
            <person name="Meinhardt L.W."/>
            <person name="Bailey B.A."/>
            <person name="Cohen S.P."/>
        </authorList>
    </citation>
    <scope>NUCLEOTIDE SEQUENCE [LARGE SCALE GENOMIC DNA]</scope>
    <source>
        <strain evidence="3 4">MS-2</strain>
    </source>
</reference>
<name>A0ABR3ACX1_9AGAR</name>
<accession>A0ABR3ACX1</accession>
<dbReference type="PANTHER" id="PTHR24096:SF422">
    <property type="entry name" value="BCDNA.GH02901"/>
    <property type="match status" value="1"/>
</dbReference>
<keyword evidence="4" id="KW-1185">Reference proteome</keyword>
<dbReference type="CDD" id="cd05911">
    <property type="entry name" value="Firefly_Luc_like"/>
    <property type="match status" value="1"/>
</dbReference>
<evidence type="ECO:0000259" key="1">
    <source>
        <dbReference type="Pfam" id="PF00501"/>
    </source>
</evidence>
<dbReference type="InterPro" id="IPR045851">
    <property type="entry name" value="AMP-bd_C_sf"/>
</dbReference>
<dbReference type="InterPro" id="IPR020845">
    <property type="entry name" value="AMP-binding_CS"/>
</dbReference>
<dbReference type="PANTHER" id="PTHR24096">
    <property type="entry name" value="LONG-CHAIN-FATTY-ACID--COA LIGASE"/>
    <property type="match status" value="1"/>
</dbReference>
<dbReference type="EMBL" id="JBBXMP010000002">
    <property type="protein sequence ID" value="KAL0071741.1"/>
    <property type="molecule type" value="Genomic_DNA"/>
</dbReference>
<dbReference type="PROSITE" id="PS00455">
    <property type="entry name" value="AMP_BINDING"/>
    <property type="match status" value="1"/>
</dbReference>
<dbReference type="Gene3D" id="3.30.300.30">
    <property type="match status" value="1"/>
</dbReference>
<dbReference type="InterPro" id="IPR000873">
    <property type="entry name" value="AMP-dep_synth/lig_dom"/>
</dbReference>
<dbReference type="InterPro" id="IPR042099">
    <property type="entry name" value="ANL_N_sf"/>
</dbReference>
<evidence type="ECO:0000259" key="2">
    <source>
        <dbReference type="Pfam" id="PF13193"/>
    </source>
</evidence>
<dbReference type="Pfam" id="PF13193">
    <property type="entry name" value="AMP-binding_C"/>
    <property type="match status" value="1"/>
</dbReference>
<sequence>MSEFRSPLHSGPLPHIPDDLTVPQFILDFKFPQRPYRPQHVPWLIEDHSGRKIHFQELRRRTRGLANAFKLRWNIKEDDVVCIFSPNDVEYPVTIWATHTLGAIVTLANPAYTAEELEYQLITTKAKLLVVHSAFLQTAASAAKRAGLSDDRIIVIPGSGTGIDNTTTDQLAAFGASQPEVFRERKLHPGEAKTKRAFLSFSSGTTGKPKAVEISHYSVIANVIQMAVHSKILTQGNESFLPGGVVGAILPFFHIYGLVVQVHFSLFCGLTLAVMPKFSFSEYLRSVDRYKISHLFVVPPQVVLMCKQQAIVRQFDFSHVKYVMCGAAPLSADLVQQLAELFPNACIGQGYGLTETCTTVAMPPPNQKVATSGSAGMLLAGIRGRVVKADGTLAREGEQGELVVTGPSMALGYLNNPEATKETFVDGWVHTGDEVIIKKGEVFVVDRLKEIIKVKGFQVAPAELEGHLLTHSAVSDACVVGIPHEYKGEVPLAYVVVNEKLASNVKSSFEETKKLKTEIMKAKHYRVVLNILPLFQHVSDHKTDYKWLADVQFIDAIPKNPSGKILRRVLRDAARKERAPGPVQAKL</sequence>
<evidence type="ECO:0000313" key="3">
    <source>
        <dbReference type="EMBL" id="KAL0071741.1"/>
    </source>
</evidence>
<evidence type="ECO:0000313" key="4">
    <source>
        <dbReference type="Proteomes" id="UP001437256"/>
    </source>
</evidence>
<dbReference type="Gene3D" id="3.40.50.12780">
    <property type="entry name" value="N-terminal domain of ligase-like"/>
    <property type="match status" value="1"/>
</dbReference>
<evidence type="ECO:0008006" key="5">
    <source>
        <dbReference type="Google" id="ProtNLM"/>
    </source>
</evidence>
<comment type="caution">
    <text evidence="3">The sequence shown here is derived from an EMBL/GenBank/DDBJ whole genome shotgun (WGS) entry which is preliminary data.</text>
</comment>